<dbReference type="HOGENOM" id="CLU_167438_0_0_7"/>
<gene>
    <name evidence="1" type="ordered locus">Gura_1425</name>
</gene>
<accession>A5G9X4</accession>
<evidence type="ECO:0000313" key="2">
    <source>
        <dbReference type="Proteomes" id="UP000006695"/>
    </source>
</evidence>
<proteinExistence type="predicted"/>
<reference evidence="1 2" key="1">
    <citation type="submission" date="2007-05" db="EMBL/GenBank/DDBJ databases">
        <title>Complete sequence of Geobacter uraniireducens Rf4.</title>
        <authorList>
            <consortium name="US DOE Joint Genome Institute"/>
            <person name="Copeland A."/>
            <person name="Lucas S."/>
            <person name="Lapidus A."/>
            <person name="Barry K."/>
            <person name="Detter J.C."/>
            <person name="Glavina del Rio T."/>
            <person name="Hammon N."/>
            <person name="Israni S."/>
            <person name="Dalin E."/>
            <person name="Tice H."/>
            <person name="Pitluck S."/>
            <person name="Chertkov O."/>
            <person name="Brettin T."/>
            <person name="Bruce D."/>
            <person name="Han C."/>
            <person name="Schmutz J."/>
            <person name="Larimer F."/>
            <person name="Land M."/>
            <person name="Hauser L."/>
            <person name="Kyrpides N."/>
            <person name="Mikhailova N."/>
            <person name="Shelobolina E."/>
            <person name="Aklujkar M."/>
            <person name="Lovley D."/>
            <person name="Richardson P."/>
        </authorList>
    </citation>
    <scope>NUCLEOTIDE SEQUENCE [LARGE SCALE GENOMIC DNA]</scope>
    <source>
        <strain evidence="1 2">Rf4</strain>
    </source>
</reference>
<sequence length="108" mass="12466">MKRKFNGKRQAAKMVLGVAWYEPEQWERLLDISTDRDELEATHAEWERNAVHSMKSLSRGGVWLEKVSVDLEELVQWCLSRNLPVDGKSRAAFASEKLRQGSEEHKLG</sequence>
<dbReference type="EMBL" id="CP000698">
    <property type="protein sequence ID" value="ABQ25626.1"/>
    <property type="molecule type" value="Genomic_DNA"/>
</dbReference>
<organism evidence="1 2">
    <name type="scientific">Geotalea uraniireducens (strain Rf4)</name>
    <name type="common">Geobacter uraniireducens</name>
    <dbReference type="NCBI Taxonomy" id="351605"/>
    <lineage>
        <taxon>Bacteria</taxon>
        <taxon>Pseudomonadati</taxon>
        <taxon>Thermodesulfobacteriota</taxon>
        <taxon>Desulfuromonadia</taxon>
        <taxon>Geobacterales</taxon>
        <taxon>Geobacteraceae</taxon>
        <taxon>Geotalea</taxon>
    </lineage>
</organism>
<name>A5G9X4_GEOUR</name>
<dbReference type="OrthoDB" id="6638191at2"/>
<dbReference type="RefSeq" id="WP_011938342.1">
    <property type="nucleotide sequence ID" value="NC_009483.1"/>
</dbReference>
<protein>
    <submittedName>
        <fullName evidence="1">Uncharacterized protein</fullName>
    </submittedName>
</protein>
<keyword evidence="2" id="KW-1185">Reference proteome</keyword>
<dbReference type="Proteomes" id="UP000006695">
    <property type="component" value="Chromosome"/>
</dbReference>
<dbReference type="STRING" id="351605.Gura_1425"/>
<dbReference type="KEGG" id="gur:Gura_1425"/>
<evidence type="ECO:0000313" key="1">
    <source>
        <dbReference type="EMBL" id="ABQ25626.1"/>
    </source>
</evidence>
<dbReference type="AlphaFoldDB" id="A5G9X4"/>